<evidence type="ECO:0000256" key="1">
    <source>
        <dbReference type="SAM" id="MobiDB-lite"/>
    </source>
</evidence>
<organism evidence="2 3">
    <name type="scientific">Aureobasidium melanogenum</name>
    <name type="common">Aureobasidium pullulans var. melanogenum</name>
    <dbReference type="NCBI Taxonomy" id="46634"/>
    <lineage>
        <taxon>Eukaryota</taxon>
        <taxon>Fungi</taxon>
        <taxon>Dikarya</taxon>
        <taxon>Ascomycota</taxon>
        <taxon>Pezizomycotina</taxon>
        <taxon>Dothideomycetes</taxon>
        <taxon>Dothideomycetidae</taxon>
        <taxon>Dothideales</taxon>
        <taxon>Saccotheciaceae</taxon>
        <taxon>Aureobasidium</taxon>
    </lineage>
</organism>
<feature type="region of interest" description="Disordered" evidence="1">
    <location>
        <begin position="623"/>
        <end position="697"/>
    </location>
</feature>
<comment type="caution">
    <text evidence="2">The sequence shown here is derived from an EMBL/GenBank/DDBJ whole genome shotgun (WGS) entry which is preliminary data.</text>
</comment>
<feature type="compositionally biased region" description="Basic and acidic residues" evidence="1">
    <location>
        <begin position="354"/>
        <end position="368"/>
    </location>
</feature>
<proteinExistence type="predicted"/>
<dbReference type="CDD" id="cd14348">
    <property type="entry name" value="UBA_p47"/>
    <property type="match status" value="1"/>
</dbReference>
<accession>A0A9P8EJ97</accession>
<protein>
    <submittedName>
        <fullName evidence="2">Uncharacterized protein</fullName>
    </submittedName>
</protein>
<dbReference type="PANTHER" id="PTHR35179:SF2">
    <property type="entry name" value="START DOMAIN-CONTAINING PROTEIN"/>
    <property type="match status" value="1"/>
</dbReference>
<feature type="compositionally biased region" description="Acidic residues" evidence="1">
    <location>
        <begin position="623"/>
        <end position="661"/>
    </location>
</feature>
<evidence type="ECO:0000313" key="3">
    <source>
        <dbReference type="Proteomes" id="UP000779574"/>
    </source>
</evidence>
<gene>
    <name evidence="2" type="ORF">KCU76_g7189</name>
</gene>
<dbReference type="AlphaFoldDB" id="A0A9P8EJ97"/>
<dbReference type="Pfam" id="PF14555">
    <property type="entry name" value="UBA_4"/>
    <property type="match status" value="1"/>
</dbReference>
<dbReference type="Gene3D" id="1.10.8.10">
    <property type="entry name" value="DNA helicase RuvA subunit, C-terminal domain"/>
    <property type="match status" value="1"/>
</dbReference>
<dbReference type="EMBL" id="JAHFXF010000255">
    <property type="protein sequence ID" value="KAG9691788.1"/>
    <property type="molecule type" value="Genomic_DNA"/>
</dbReference>
<reference evidence="2" key="2">
    <citation type="submission" date="2021-08" db="EMBL/GenBank/DDBJ databases">
        <authorList>
            <person name="Gostincar C."/>
            <person name="Sun X."/>
            <person name="Song Z."/>
            <person name="Gunde-Cimerman N."/>
        </authorList>
    </citation>
    <scope>NUCLEOTIDE SEQUENCE</scope>
    <source>
        <strain evidence="2">EXF-9911</strain>
    </source>
</reference>
<sequence>MMAVSTNKMKPQKDLIKVINAQEGHDNHQRGEHRAEITGFEALTSYNWTHLPLDSLLLQTRWSACTPVSSSSYKRVVPVAAKQPGSPLLWHPPSSDLKLNLAPSTDYRDYEHNLALKNEMDDAVRYITSLAYRFVTSDIDIFTSDHTLKTLLKFAQGDGTPFQIMMQKVGSTLFLVEKGKSATMEMDLTRSFQEACTNWPADLKSLSHQRLIQYNFDGIQCLVRFEADGSLDKTDRLMAAALISDLARSDFPRTAQLESPVLEMNMRASATNGIESAFSAQPLKRSMPGSNTTANNVSSTEYHWSQQETMAEFRIKQQQLADEEEALKPATPALTSHPEDIGLGGGDFTMPQPKESEPEEQKKSETSPIVQHDRYLEQYPTSQFCSITNTEPNVAQNFFDMAGGEFQRALDLYYDFQRTGLVARFATITKTTIQEAKQCLKSCKNDYDKALRLHATKLRFPGKNVGRIFKREELDREALQDAIQAKNRNGVPHSALFTLNCASEKSASSKLGLSNDQLLRLWITRIPSVITAHYDTNANVTSITYTDVRTHMRQWERENQHTLVKLSALLKDVKNTARQDRKMILSVDEKYKMEIRKASSTEIDVVSDYQKRLWLDRARLEVEEEEDLADDDDDDDDDDDGGESMDGDDDDGDAYESEEEVEGQKARNYLSDTSSEWEREYDSSDNEDNDGDAKGKK</sequence>
<reference evidence="2" key="1">
    <citation type="journal article" date="2021" name="J Fungi (Basel)">
        <title>Virulence traits and population genomics of the black yeast Aureobasidium melanogenum.</title>
        <authorList>
            <person name="Cernosa A."/>
            <person name="Sun X."/>
            <person name="Gostincar C."/>
            <person name="Fang C."/>
            <person name="Gunde-Cimerman N."/>
            <person name="Song Z."/>
        </authorList>
    </citation>
    <scope>NUCLEOTIDE SEQUENCE</scope>
    <source>
        <strain evidence="2">EXF-9911</strain>
    </source>
</reference>
<evidence type="ECO:0000313" key="2">
    <source>
        <dbReference type="EMBL" id="KAG9691788.1"/>
    </source>
</evidence>
<feature type="region of interest" description="Disordered" evidence="1">
    <location>
        <begin position="332"/>
        <end position="368"/>
    </location>
</feature>
<name>A0A9P8EJ97_AURME</name>
<dbReference type="OrthoDB" id="5393654at2759"/>
<dbReference type="PANTHER" id="PTHR35179">
    <property type="entry name" value="PROTEIN CBG02620"/>
    <property type="match status" value="1"/>
</dbReference>
<feature type="non-terminal residue" evidence="2">
    <location>
        <position position="697"/>
    </location>
</feature>
<dbReference type="Proteomes" id="UP000779574">
    <property type="component" value="Unassembled WGS sequence"/>
</dbReference>